<name>A0A545VBQ8_9HYPO</name>
<evidence type="ECO:0000313" key="2">
    <source>
        <dbReference type="Proteomes" id="UP000315783"/>
    </source>
</evidence>
<dbReference type="AlphaFoldDB" id="A0A545VBQ8"/>
<gene>
    <name evidence="1" type="ORF">IF1G_01381</name>
</gene>
<dbReference type="Proteomes" id="UP000315783">
    <property type="component" value="Unassembled WGS sequence"/>
</dbReference>
<organism evidence="1 2">
    <name type="scientific">Cordyceps javanica</name>
    <dbReference type="NCBI Taxonomy" id="43265"/>
    <lineage>
        <taxon>Eukaryota</taxon>
        <taxon>Fungi</taxon>
        <taxon>Dikarya</taxon>
        <taxon>Ascomycota</taxon>
        <taxon>Pezizomycotina</taxon>
        <taxon>Sordariomycetes</taxon>
        <taxon>Hypocreomycetidae</taxon>
        <taxon>Hypocreales</taxon>
        <taxon>Cordycipitaceae</taxon>
        <taxon>Cordyceps</taxon>
    </lineage>
</organism>
<protein>
    <submittedName>
        <fullName evidence="1">Uncharacterized protein</fullName>
    </submittedName>
</protein>
<keyword evidence="2" id="KW-1185">Reference proteome</keyword>
<proteinExistence type="predicted"/>
<accession>A0A545VBQ8</accession>
<evidence type="ECO:0000313" key="1">
    <source>
        <dbReference type="EMBL" id="TQV99166.1"/>
    </source>
</evidence>
<dbReference type="EMBL" id="SPUK01000002">
    <property type="protein sequence ID" value="TQV99166.1"/>
    <property type="molecule type" value="Genomic_DNA"/>
</dbReference>
<comment type="caution">
    <text evidence="1">The sequence shown here is derived from an EMBL/GenBank/DDBJ whole genome shotgun (WGS) entry which is preliminary data.</text>
</comment>
<reference evidence="1 2" key="1">
    <citation type="journal article" date="2019" name="Appl. Microbiol. Biotechnol.">
        <title>Genome sequence of Isaria javanica and comparative genome analysis insights into family S53 peptidase evolution in fungal entomopathogens.</title>
        <authorList>
            <person name="Lin R."/>
            <person name="Zhang X."/>
            <person name="Xin B."/>
            <person name="Zou M."/>
            <person name="Gao Y."/>
            <person name="Qin F."/>
            <person name="Hu Q."/>
            <person name="Xie B."/>
            <person name="Cheng X."/>
        </authorList>
    </citation>
    <scope>NUCLEOTIDE SEQUENCE [LARGE SCALE GENOMIC DNA]</scope>
    <source>
        <strain evidence="1 2">IJ1G</strain>
    </source>
</reference>
<sequence>MSGEPQSNLLLSTCLPVRIQIEDRASRQARQPTPAGEITTWWVFGDFQGSLPPSPSPPPHPPPPIAVAPADRCASSVNEFCRQAKARPEARYIDFVSDHMEKVLTSCRQIVACRFLGIPAPCAT</sequence>